<proteinExistence type="predicted"/>
<gene>
    <name evidence="1" type="ORF">HH214_15500</name>
</gene>
<dbReference type="RefSeq" id="WP_169605382.1">
    <property type="nucleotide sequence ID" value="NZ_CP051682.1"/>
</dbReference>
<organism evidence="1 2">
    <name type="scientific">Mucilaginibacter robiniae</name>
    <dbReference type="NCBI Taxonomy" id="2728022"/>
    <lineage>
        <taxon>Bacteria</taxon>
        <taxon>Pseudomonadati</taxon>
        <taxon>Bacteroidota</taxon>
        <taxon>Sphingobacteriia</taxon>
        <taxon>Sphingobacteriales</taxon>
        <taxon>Sphingobacteriaceae</taxon>
        <taxon>Mucilaginibacter</taxon>
    </lineage>
</organism>
<accession>A0A7L5E0L7</accession>
<dbReference type="KEGG" id="mrob:HH214_15500"/>
<name>A0A7L5E0L7_9SPHI</name>
<dbReference type="EMBL" id="CP051682">
    <property type="protein sequence ID" value="QJD94363.1"/>
    <property type="molecule type" value="Genomic_DNA"/>
</dbReference>
<dbReference type="AlphaFoldDB" id="A0A7L5E0L7"/>
<dbReference type="Proteomes" id="UP000503278">
    <property type="component" value="Chromosome"/>
</dbReference>
<sequence>MKPAYSPVCPFEVVTKEQRLPVRLYLPAPKLMKVGPSEKRSVTPQQAIELLEKHGCQVTKEEAEKLLDFLYFLGKLTVDQLLKDSEALNLSIQKNHSKPTKTRIKSSKHENCGFIYKSKY</sequence>
<protein>
    <submittedName>
        <fullName evidence="1">Uncharacterized protein</fullName>
    </submittedName>
</protein>
<evidence type="ECO:0000313" key="2">
    <source>
        <dbReference type="Proteomes" id="UP000503278"/>
    </source>
</evidence>
<reference evidence="1 2" key="1">
    <citation type="submission" date="2020-04" db="EMBL/GenBank/DDBJ databases">
        <title>Genome sequencing of novel species.</title>
        <authorList>
            <person name="Heo J."/>
            <person name="Kim S.-J."/>
            <person name="Kim J.-S."/>
            <person name="Hong S.-B."/>
            <person name="Kwon S.-W."/>
        </authorList>
    </citation>
    <scope>NUCLEOTIDE SEQUENCE [LARGE SCALE GENOMIC DNA]</scope>
    <source>
        <strain evidence="1 2">F39-2</strain>
    </source>
</reference>
<keyword evidence="2" id="KW-1185">Reference proteome</keyword>
<evidence type="ECO:0000313" key="1">
    <source>
        <dbReference type="EMBL" id="QJD94363.1"/>
    </source>
</evidence>